<feature type="domain" description="FAS1" evidence="2">
    <location>
        <begin position="171"/>
        <end position="300"/>
    </location>
</feature>
<dbReference type="Pfam" id="PF02469">
    <property type="entry name" value="Fasciclin"/>
    <property type="match status" value="2"/>
</dbReference>
<dbReference type="SUPFAM" id="SSF82153">
    <property type="entry name" value="FAS1 domain"/>
    <property type="match status" value="2"/>
</dbReference>
<keyword evidence="1" id="KW-0732">Signal</keyword>
<sequence>MHFSNLIPAAALVAVVAAQGQMSLMEVLLANNKTLGTLSGLIQVHPELLSNLTSTRNITILAPSNDAFSTYLNTPGGQSAAANPGTVQALLQYHVLQGAWVSGGLTTGVYAKSMLVNSSFTNVTGGQVVHLSKMGEKLMASSGNKEMSMSSTKDVLFSGGVVHVIDKVLTIPMIPSRSALDSGLTALAGAAKAANLVTPMDTLRDLTIFAPSNGAFQNIGSALPALAADPAMLTNILAYHVVNGTVGYAGMLSNTSLTTAQGGKVKVEVVNKKVFVNSAQVVIADIIVANGVVHVIDNVLNPSNAAATPMPTATSQSAAFSGVTSTSAIPFTSGIVPTTTAPSASTSTAAAGRMEGAMGMAALFGGAVAVGAGVL</sequence>
<protein>
    <recommendedName>
        <fullName evidence="2">FAS1 domain-containing protein</fullName>
    </recommendedName>
</protein>
<organism evidence="3 4">
    <name type="scientific">Oculimacula yallundae</name>
    <dbReference type="NCBI Taxonomy" id="86028"/>
    <lineage>
        <taxon>Eukaryota</taxon>
        <taxon>Fungi</taxon>
        <taxon>Dikarya</taxon>
        <taxon>Ascomycota</taxon>
        <taxon>Pezizomycotina</taxon>
        <taxon>Leotiomycetes</taxon>
        <taxon>Helotiales</taxon>
        <taxon>Ploettnerulaceae</taxon>
        <taxon>Oculimacula</taxon>
    </lineage>
</organism>
<evidence type="ECO:0000313" key="3">
    <source>
        <dbReference type="EMBL" id="KAL2073016.1"/>
    </source>
</evidence>
<accession>A0ABR4CSU0</accession>
<dbReference type="EMBL" id="JAZHXI010000003">
    <property type="protein sequence ID" value="KAL2073016.1"/>
    <property type="molecule type" value="Genomic_DNA"/>
</dbReference>
<dbReference type="Proteomes" id="UP001595075">
    <property type="component" value="Unassembled WGS sequence"/>
</dbReference>
<feature type="domain" description="FAS1" evidence="2">
    <location>
        <begin position="22"/>
        <end position="169"/>
    </location>
</feature>
<dbReference type="InterPro" id="IPR000782">
    <property type="entry name" value="FAS1_domain"/>
</dbReference>
<evidence type="ECO:0000313" key="4">
    <source>
        <dbReference type="Proteomes" id="UP001595075"/>
    </source>
</evidence>
<dbReference type="SMART" id="SM00554">
    <property type="entry name" value="FAS1"/>
    <property type="match status" value="2"/>
</dbReference>
<dbReference type="PROSITE" id="PS50213">
    <property type="entry name" value="FAS1"/>
    <property type="match status" value="2"/>
</dbReference>
<keyword evidence="4" id="KW-1185">Reference proteome</keyword>
<dbReference type="InterPro" id="IPR036378">
    <property type="entry name" value="FAS1_dom_sf"/>
</dbReference>
<name>A0ABR4CSU0_9HELO</name>
<proteinExistence type="predicted"/>
<evidence type="ECO:0000259" key="2">
    <source>
        <dbReference type="PROSITE" id="PS50213"/>
    </source>
</evidence>
<feature type="chain" id="PRO_5046421337" description="FAS1 domain-containing protein" evidence="1">
    <location>
        <begin position="19"/>
        <end position="375"/>
    </location>
</feature>
<comment type="caution">
    <text evidence="3">The sequence shown here is derived from an EMBL/GenBank/DDBJ whole genome shotgun (WGS) entry which is preliminary data.</text>
</comment>
<reference evidence="3 4" key="1">
    <citation type="journal article" date="2024" name="Commun. Biol.">
        <title>Comparative genomic analysis of thermophilic fungi reveals convergent evolutionary adaptations and gene losses.</title>
        <authorList>
            <person name="Steindorff A.S."/>
            <person name="Aguilar-Pontes M.V."/>
            <person name="Robinson A.J."/>
            <person name="Andreopoulos B."/>
            <person name="LaButti K."/>
            <person name="Kuo A."/>
            <person name="Mondo S."/>
            <person name="Riley R."/>
            <person name="Otillar R."/>
            <person name="Haridas S."/>
            <person name="Lipzen A."/>
            <person name="Grimwood J."/>
            <person name="Schmutz J."/>
            <person name="Clum A."/>
            <person name="Reid I.D."/>
            <person name="Moisan M.C."/>
            <person name="Butler G."/>
            <person name="Nguyen T.T.M."/>
            <person name="Dewar K."/>
            <person name="Conant G."/>
            <person name="Drula E."/>
            <person name="Henrissat B."/>
            <person name="Hansel C."/>
            <person name="Singer S."/>
            <person name="Hutchinson M.I."/>
            <person name="de Vries R.P."/>
            <person name="Natvig D.O."/>
            <person name="Powell A.J."/>
            <person name="Tsang A."/>
            <person name="Grigoriev I.V."/>
        </authorList>
    </citation>
    <scope>NUCLEOTIDE SEQUENCE [LARGE SCALE GENOMIC DNA]</scope>
    <source>
        <strain evidence="3 4">CBS 494.80</strain>
    </source>
</reference>
<dbReference type="Gene3D" id="2.30.180.10">
    <property type="entry name" value="FAS1 domain"/>
    <property type="match status" value="2"/>
</dbReference>
<dbReference type="PANTHER" id="PTHR10900">
    <property type="entry name" value="PERIOSTIN-RELATED"/>
    <property type="match status" value="1"/>
</dbReference>
<evidence type="ECO:0000256" key="1">
    <source>
        <dbReference type="SAM" id="SignalP"/>
    </source>
</evidence>
<gene>
    <name evidence="3" type="ORF">VTL71DRAFT_10340</name>
</gene>
<dbReference type="InterPro" id="IPR050904">
    <property type="entry name" value="Adhesion/Biosynth-related"/>
</dbReference>
<dbReference type="PANTHER" id="PTHR10900:SF77">
    <property type="entry name" value="FI19380P1"/>
    <property type="match status" value="1"/>
</dbReference>
<feature type="signal peptide" evidence="1">
    <location>
        <begin position="1"/>
        <end position="18"/>
    </location>
</feature>